<accession>A0A1I7WHF8</accession>
<name>A0A1I7WHF8_HETBA</name>
<sequence>MAWGTKFQYMVPWSASLLEYLLKQFMIILRKFLNSNNDLLFKYIFLVVLVHFKMLVNIELKFYLQFLKYLYWSVFRLFLCMENFVQLLRPFYNISSVATESVKQDSVYSLIHVLWSCNNSNYRYRNEKSCLFKIFLDFLYSRILLQFYLKLDTVSCQSFS</sequence>
<protein>
    <submittedName>
        <fullName evidence="3">Uncharacterized protein</fullName>
    </submittedName>
</protein>
<proteinExistence type="predicted"/>
<reference evidence="3" key="1">
    <citation type="submission" date="2016-11" db="UniProtKB">
        <authorList>
            <consortium name="WormBaseParasite"/>
        </authorList>
    </citation>
    <scope>IDENTIFICATION</scope>
</reference>
<dbReference type="WBParaSite" id="Hba_04434">
    <property type="protein sequence ID" value="Hba_04434"/>
    <property type="gene ID" value="Hba_04434"/>
</dbReference>
<organism evidence="2 3">
    <name type="scientific">Heterorhabditis bacteriophora</name>
    <name type="common">Entomopathogenic nematode worm</name>
    <dbReference type="NCBI Taxonomy" id="37862"/>
    <lineage>
        <taxon>Eukaryota</taxon>
        <taxon>Metazoa</taxon>
        <taxon>Ecdysozoa</taxon>
        <taxon>Nematoda</taxon>
        <taxon>Chromadorea</taxon>
        <taxon>Rhabditida</taxon>
        <taxon>Rhabditina</taxon>
        <taxon>Rhabditomorpha</taxon>
        <taxon>Strongyloidea</taxon>
        <taxon>Heterorhabditidae</taxon>
        <taxon>Heterorhabditis</taxon>
    </lineage>
</organism>
<keyword evidence="2" id="KW-1185">Reference proteome</keyword>
<dbReference type="Proteomes" id="UP000095283">
    <property type="component" value="Unplaced"/>
</dbReference>
<evidence type="ECO:0000256" key="1">
    <source>
        <dbReference type="SAM" id="Phobius"/>
    </source>
</evidence>
<keyword evidence="1" id="KW-0472">Membrane</keyword>
<keyword evidence="1" id="KW-0812">Transmembrane</keyword>
<dbReference type="AlphaFoldDB" id="A0A1I7WHF8"/>
<evidence type="ECO:0000313" key="2">
    <source>
        <dbReference type="Proteomes" id="UP000095283"/>
    </source>
</evidence>
<feature type="transmembrane region" description="Helical" evidence="1">
    <location>
        <begin position="39"/>
        <end position="56"/>
    </location>
</feature>
<evidence type="ECO:0000313" key="3">
    <source>
        <dbReference type="WBParaSite" id="Hba_04434"/>
    </source>
</evidence>
<keyword evidence="1" id="KW-1133">Transmembrane helix</keyword>